<feature type="repeat" description="TPR" evidence="1">
    <location>
        <begin position="269"/>
        <end position="302"/>
    </location>
</feature>
<organism evidence="2 3">
    <name type="scientific">Microscilla marina ATCC 23134</name>
    <dbReference type="NCBI Taxonomy" id="313606"/>
    <lineage>
        <taxon>Bacteria</taxon>
        <taxon>Pseudomonadati</taxon>
        <taxon>Bacteroidota</taxon>
        <taxon>Cytophagia</taxon>
        <taxon>Cytophagales</taxon>
        <taxon>Microscillaceae</taxon>
        <taxon>Microscilla</taxon>
    </lineage>
</organism>
<accession>A1ZW37</accession>
<name>A1ZW37_MICM2</name>
<sequence>MEQTPHPYLFFDEETDTIILSPESKEVTPKQLSFQKFLKKYTGYEDELIAVYRQSILNANEQQAYNLKPKLAELQRYKDNVLRQVRHLLLLFSDKQFKCNFPLYRQIFNAFVAGELEQVNQLLMSPKSLKQIKNPTHIAGFLILKAHFLVTNEQFDQAEACFRAAIKHHECYQYLMYYVEYLSSASSVLRNPKQKECSEEEIIPWCLRAMALSETDEQKLKSMEKASFLYSFCEAPIYRQAEFQLYHHQMKYYKKLVAQDAGKYRAYLAECYEYLGNWYREAKHYNTALLFFQKAMEINKGLAAENAGRFLPRMIYNLHCIGHLYRDWNNIPEEERYRVALSYYKKGLTISRQLAEQLPRKHNYALLTILWNLESFGFSANHNETIENIYLNEWYHYQTLKKKNPGHPHAKRYATELYESLAMFYKNNQQADKAVKIYETLALDEPHKYMHELIYCLNEEAHQTRIIKIYEELAKYNPKDYDMRLSQYLKSAGLSLILNGEDRQTCLKGVAYINRSAKIAQSYPQLPQKLYEIQADQYLFKSIKLLRPQYYQLLVPVNMYE</sequence>
<dbReference type="RefSeq" id="WP_002702888.1">
    <property type="nucleotide sequence ID" value="NZ_AAWS01000049.1"/>
</dbReference>
<dbReference type="InterPro" id="IPR011990">
    <property type="entry name" value="TPR-like_helical_dom_sf"/>
</dbReference>
<dbReference type="SMART" id="SM00028">
    <property type="entry name" value="TPR"/>
    <property type="match status" value="3"/>
</dbReference>
<dbReference type="AlphaFoldDB" id="A1ZW37"/>
<dbReference type="PROSITE" id="PS50005">
    <property type="entry name" value="TPR"/>
    <property type="match status" value="1"/>
</dbReference>
<reference evidence="2 3" key="1">
    <citation type="submission" date="2007-01" db="EMBL/GenBank/DDBJ databases">
        <authorList>
            <person name="Haygood M."/>
            <person name="Podell S."/>
            <person name="Anderson C."/>
            <person name="Hopkinson B."/>
            <person name="Roe K."/>
            <person name="Barbeau K."/>
            <person name="Gaasterland T."/>
            <person name="Ferriera S."/>
            <person name="Johnson J."/>
            <person name="Kravitz S."/>
            <person name="Beeson K."/>
            <person name="Sutton G."/>
            <person name="Rogers Y.-H."/>
            <person name="Friedman R."/>
            <person name="Frazier M."/>
            <person name="Venter J.C."/>
        </authorList>
    </citation>
    <scope>NUCLEOTIDE SEQUENCE [LARGE SCALE GENOMIC DNA]</scope>
    <source>
        <strain evidence="2 3">ATCC 23134</strain>
    </source>
</reference>
<proteinExistence type="predicted"/>
<keyword evidence="1" id="KW-0802">TPR repeat</keyword>
<dbReference type="Gene3D" id="1.25.40.10">
    <property type="entry name" value="Tetratricopeptide repeat domain"/>
    <property type="match status" value="1"/>
</dbReference>
<dbReference type="eggNOG" id="COG0457">
    <property type="taxonomic scope" value="Bacteria"/>
</dbReference>
<evidence type="ECO:0000313" key="3">
    <source>
        <dbReference type="Proteomes" id="UP000004095"/>
    </source>
</evidence>
<comment type="caution">
    <text evidence="2">The sequence shown here is derived from an EMBL/GenBank/DDBJ whole genome shotgun (WGS) entry which is preliminary data.</text>
</comment>
<evidence type="ECO:0000256" key="1">
    <source>
        <dbReference type="PROSITE-ProRule" id="PRU00339"/>
    </source>
</evidence>
<dbReference type="Proteomes" id="UP000004095">
    <property type="component" value="Unassembled WGS sequence"/>
</dbReference>
<evidence type="ECO:0000313" key="2">
    <source>
        <dbReference type="EMBL" id="EAY25400.1"/>
    </source>
</evidence>
<dbReference type="SUPFAM" id="SSF48452">
    <property type="entry name" value="TPR-like"/>
    <property type="match status" value="1"/>
</dbReference>
<keyword evidence="3" id="KW-1185">Reference proteome</keyword>
<dbReference type="EMBL" id="AAWS01000049">
    <property type="protein sequence ID" value="EAY25400.1"/>
    <property type="molecule type" value="Genomic_DNA"/>
</dbReference>
<gene>
    <name evidence="2" type="ORF">M23134_06659</name>
</gene>
<protein>
    <submittedName>
        <fullName evidence="2">Tetratricopeptide repeat domain protein</fullName>
    </submittedName>
</protein>
<dbReference type="InterPro" id="IPR019734">
    <property type="entry name" value="TPR_rpt"/>
</dbReference>